<keyword evidence="2" id="KW-0028">Amino-acid biosynthesis</keyword>
<proteinExistence type="inferred from homology"/>
<dbReference type="GO" id="GO:0009092">
    <property type="term" value="P:homoserine metabolic process"/>
    <property type="evidence" value="ECO:0007669"/>
    <property type="project" value="TreeGrafter"/>
</dbReference>
<organism evidence="5 6">
    <name type="scientific">Renibacterium salmoninarum (strain ATCC 33209 / DSM 20767 / JCM 11484 / NBRC 15589 / NCIMB 2235)</name>
    <dbReference type="NCBI Taxonomy" id="288705"/>
    <lineage>
        <taxon>Bacteria</taxon>
        <taxon>Bacillati</taxon>
        <taxon>Actinomycetota</taxon>
        <taxon>Actinomycetes</taxon>
        <taxon>Micrococcales</taxon>
        <taxon>Micrococcaceae</taxon>
        <taxon>Renibacterium</taxon>
    </lineage>
</organism>
<feature type="binding site" evidence="2">
    <location>
        <position position="164"/>
    </location>
    <ligand>
        <name>substrate</name>
    </ligand>
</feature>
<dbReference type="GO" id="GO:0009086">
    <property type="term" value="P:methionine biosynthetic process"/>
    <property type="evidence" value="ECO:0007669"/>
    <property type="project" value="UniProtKB-UniRule"/>
</dbReference>
<comment type="similarity">
    <text evidence="2">Belongs to the AB hydrolase superfamily. MetX family.</text>
</comment>
<feature type="active site" description="Nucleophile" evidence="2 3">
    <location>
        <position position="95"/>
    </location>
</feature>
<accession>A9WMJ0</accession>
<evidence type="ECO:0000313" key="6">
    <source>
        <dbReference type="Proteomes" id="UP000002007"/>
    </source>
</evidence>
<dbReference type="AlphaFoldDB" id="A9WMJ0"/>
<dbReference type="NCBIfam" id="TIGR01392">
    <property type="entry name" value="homoserO_Ac_trn"/>
    <property type="match status" value="1"/>
</dbReference>
<feature type="active site" evidence="2 3">
    <location>
        <position position="266"/>
    </location>
</feature>
<dbReference type="eggNOG" id="COG2021">
    <property type="taxonomic scope" value="Bacteria"/>
</dbReference>
<dbReference type="KEGG" id="rsa:RSal33209_1598"/>
<dbReference type="EMBL" id="CP000910">
    <property type="protein sequence ID" value="ABY23334.1"/>
    <property type="molecule type" value="Genomic_DNA"/>
</dbReference>
<dbReference type="GO" id="GO:0005737">
    <property type="term" value="C:cytoplasm"/>
    <property type="evidence" value="ECO:0007669"/>
    <property type="project" value="UniProtKB-SubCell"/>
</dbReference>
<reference evidence="6" key="1">
    <citation type="journal article" date="2008" name="J. Bacteriol.">
        <title>Genome sequence of the fish pathogen Renibacterium salmoninarum suggests reductive evolution away from an environmental Arthrobacter ancestor.</title>
        <authorList>
            <person name="Wiens G.D."/>
            <person name="Rockey D.D."/>
            <person name="Wu Z."/>
            <person name="Chang J."/>
            <person name="Levy R."/>
            <person name="Crane S."/>
            <person name="Chen D.S."/>
            <person name="Capri G.R."/>
            <person name="Burnett J.R."/>
            <person name="Sudheesh P.S."/>
            <person name="Schipma M.J."/>
            <person name="Burd H."/>
            <person name="Bhattacharyya A."/>
            <person name="Rhodes L.D."/>
            <person name="Kaul R."/>
            <person name="Strom M.S."/>
        </authorList>
    </citation>
    <scope>NUCLEOTIDE SEQUENCE [LARGE SCALE GENOMIC DNA]</scope>
    <source>
        <strain evidence="6">ATCC 33209 / DSM 20767 / JCM 11484 / NBRC 15589 / NCIMB 2235</strain>
    </source>
</reference>
<comment type="function">
    <text evidence="2">Transfers an acetyl group from acetyl-CoA to L-homoserine, forming acetyl-L-homoserine.</text>
</comment>
<dbReference type="PANTHER" id="PTHR32268:SF11">
    <property type="entry name" value="HOMOSERINE O-ACETYLTRANSFERASE"/>
    <property type="match status" value="1"/>
</dbReference>
<keyword evidence="2" id="KW-0486">Methionine biosynthesis</keyword>
<evidence type="ECO:0000313" key="5">
    <source>
        <dbReference type="EMBL" id="ABY23334.1"/>
    </source>
</evidence>
<protein>
    <recommendedName>
        <fullName evidence="2">Homoserine O-acetyltransferase</fullName>
        <shortName evidence="2">HAT</shortName>
        <ecNumber evidence="2">2.3.1.31</ecNumber>
    </recommendedName>
    <alternativeName>
        <fullName evidence="2">Homoserine transacetylase</fullName>
        <shortName evidence="2">HTA</shortName>
    </alternativeName>
</protein>
<evidence type="ECO:0000259" key="4">
    <source>
        <dbReference type="Pfam" id="PF00561"/>
    </source>
</evidence>
<dbReference type="EC" id="2.3.1.31" evidence="2"/>
<dbReference type="SMR" id="A9WMJ0"/>
<dbReference type="Gene3D" id="3.40.50.1820">
    <property type="entry name" value="alpha/beta hydrolase"/>
    <property type="match status" value="1"/>
</dbReference>
<dbReference type="NCBIfam" id="NF001209">
    <property type="entry name" value="PRK00175.1"/>
    <property type="match status" value="1"/>
</dbReference>
<keyword evidence="2" id="KW-0963">Cytoplasm</keyword>
<feature type="domain" description="AB hydrolase-1" evidence="4">
    <location>
        <begin position="26"/>
        <end position="302"/>
    </location>
</feature>
<comment type="pathway">
    <text evidence="2">Amino-acid biosynthesis; L-methionine biosynthesis via de novo pathway; O-acetyl-L-homoserine from L-homoserine: step 1/1.</text>
</comment>
<sequence length="315" mass="33417">MTGSTHVARGDSDEDGWWDGLVGPGKAIDTNRFFVVAANILGGCYGSTGPSSLAPDGVPWGSRFPYLTLRDSVRSEAVLSDALGIQQWHAVIGGSMGGARALEWAAEFPDRLRQAVILASCGASTAEQIALAQTQVLAIWQDANFDGGDYYSGRPPLAGLGLARRIAHISYRSEAELGHRFGRAAQGGEQPISLERGEQPELNRYQVESYLDHQATKLVQRFDANSYIVLTEALMSHDVGRGRGGLEQALLAAASVRFTLASVSSDRLYLPAQTEQLAAAVPGGVSVRSIDSKVGHDAFLLETGQIAALIAPALA</sequence>
<gene>
    <name evidence="2" type="primary">metXA</name>
    <name evidence="5" type="ordered locus">RSal33209_1598</name>
</gene>
<dbReference type="Proteomes" id="UP000002007">
    <property type="component" value="Chromosome"/>
</dbReference>
<evidence type="ECO:0000256" key="2">
    <source>
        <dbReference type="HAMAP-Rule" id="MF_00296"/>
    </source>
</evidence>
<feature type="active site" evidence="2 3">
    <location>
        <position position="296"/>
    </location>
</feature>
<feature type="binding site" evidence="2">
    <location>
        <position position="297"/>
    </location>
    <ligand>
        <name>substrate</name>
    </ligand>
</feature>
<dbReference type="STRING" id="288705.RSal33209_1598"/>
<dbReference type="InterPro" id="IPR029058">
    <property type="entry name" value="AB_hydrolase_fold"/>
</dbReference>
<comment type="subunit">
    <text evidence="2">Homodimer.</text>
</comment>
<keyword evidence="2 5" id="KW-0012">Acyltransferase</keyword>
<dbReference type="Pfam" id="PF00561">
    <property type="entry name" value="Abhydrolase_1"/>
    <property type="match status" value="1"/>
</dbReference>
<dbReference type="InterPro" id="IPR000073">
    <property type="entry name" value="AB_hydrolase_1"/>
</dbReference>
<comment type="caution">
    <text evidence="2">Lacks conserved residue(s) required for the propagation of feature annotation.</text>
</comment>
<dbReference type="InterPro" id="IPR008220">
    <property type="entry name" value="HAT_MetX-like"/>
</dbReference>
<dbReference type="RefSeq" id="WP_012245010.1">
    <property type="nucleotide sequence ID" value="NC_010168.1"/>
</dbReference>
<comment type="subcellular location">
    <subcellularLocation>
        <location evidence="2">Cytoplasm</location>
    </subcellularLocation>
</comment>
<dbReference type="Gene3D" id="1.10.1740.110">
    <property type="match status" value="1"/>
</dbReference>
<dbReference type="GO" id="GO:0004414">
    <property type="term" value="F:homoserine O-acetyltransferase activity"/>
    <property type="evidence" value="ECO:0007669"/>
    <property type="project" value="UniProtKB-UniRule"/>
</dbReference>
<comment type="catalytic activity">
    <reaction evidence="2">
        <text>L-homoserine + acetyl-CoA = O-acetyl-L-homoserine + CoA</text>
        <dbReference type="Rhea" id="RHEA:13701"/>
        <dbReference type="ChEBI" id="CHEBI:57287"/>
        <dbReference type="ChEBI" id="CHEBI:57288"/>
        <dbReference type="ChEBI" id="CHEBI:57476"/>
        <dbReference type="ChEBI" id="CHEBI:57716"/>
        <dbReference type="EC" id="2.3.1.31"/>
    </reaction>
</comment>
<dbReference type="PIRSF" id="PIRSF000443">
    <property type="entry name" value="Homoser_Ac_trans"/>
    <property type="match status" value="1"/>
</dbReference>
<dbReference type="PANTHER" id="PTHR32268">
    <property type="entry name" value="HOMOSERINE O-ACETYLTRANSFERASE"/>
    <property type="match status" value="1"/>
</dbReference>
<evidence type="ECO:0000256" key="1">
    <source>
        <dbReference type="ARBA" id="ARBA00022679"/>
    </source>
</evidence>
<evidence type="ECO:0000256" key="3">
    <source>
        <dbReference type="PIRSR" id="PIRSR000443-1"/>
    </source>
</evidence>
<keyword evidence="1 2" id="KW-0808">Transferase</keyword>
<dbReference type="UniPathway" id="UPA00051">
    <property type="reaction ID" value="UER00074"/>
</dbReference>
<dbReference type="HOGENOM" id="CLU_028760_1_0_11"/>
<keyword evidence="6" id="KW-1185">Reference proteome</keyword>
<dbReference type="SUPFAM" id="SSF53474">
    <property type="entry name" value="alpha/beta-Hydrolases"/>
    <property type="match status" value="1"/>
</dbReference>
<name>A9WMJ0_RENSM</name>
<dbReference type="HAMAP" id="MF_00296">
    <property type="entry name" value="MetX_acyltransf"/>
    <property type="match status" value="1"/>
</dbReference>